<organism evidence="1 2">
    <name type="scientific">Bdellovibrio reynosensis</name>
    <dbReference type="NCBI Taxonomy" id="2835041"/>
    <lineage>
        <taxon>Bacteria</taxon>
        <taxon>Pseudomonadati</taxon>
        <taxon>Bdellovibrionota</taxon>
        <taxon>Bdellovibrionia</taxon>
        <taxon>Bdellovibrionales</taxon>
        <taxon>Pseudobdellovibrionaceae</taxon>
        <taxon>Bdellovibrio</taxon>
    </lineage>
</organism>
<dbReference type="SUPFAM" id="SSF69754">
    <property type="entry name" value="Ribosome binding protein Y (YfiA homologue)"/>
    <property type="match status" value="1"/>
</dbReference>
<gene>
    <name evidence="1" type="ORF">MNR06_13345</name>
</gene>
<accession>A0ABY4C6T5</accession>
<evidence type="ECO:0000313" key="2">
    <source>
        <dbReference type="Proteomes" id="UP000830116"/>
    </source>
</evidence>
<dbReference type="InterPro" id="IPR036567">
    <property type="entry name" value="RHF-like"/>
</dbReference>
<dbReference type="EMBL" id="CP093442">
    <property type="protein sequence ID" value="UOF00683.1"/>
    <property type="molecule type" value="Genomic_DNA"/>
</dbReference>
<evidence type="ECO:0000313" key="1">
    <source>
        <dbReference type="EMBL" id="UOF00683.1"/>
    </source>
</evidence>
<protein>
    <submittedName>
        <fullName evidence="1">Uncharacterized protein</fullName>
    </submittedName>
</protein>
<reference evidence="1" key="1">
    <citation type="submission" date="2022-03" db="EMBL/GenBank/DDBJ databases">
        <title>Genome Identification and Characterization of new species Bdellovibrio reynosense LBG001 sp. nov. from a Mexico soil sample.</title>
        <authorList>
            <person name="Camilli A."/>
            <person name="Ajao Y."/>
            <person name="Guo X."/>
        </authorList>
    </citation>
    <scope>NUCLEOTIDE SEQUENCE</scope>
    <source>
        <strain evidence="1">LBG001</strain>
    </source>
</reference>
<dbReference type="Gene3D" id="3.30.160.100">
    <property type="entry name" value="Ribosome hibernation promotion factor-like"/>
    <property type="match status" value="1"/>
</dbReference>
<sequence length="134" mass="15977">MQTDIHYRDVTRTENLEDYLLEKVEGSCEEIFKYDSGAHLTVRVEEERHRTERRKPSYTCEVILKPSYLRKVFKVRKSDSNFRRCVARTVNALKVILSKESSLKKQHGRHDRFLNNIPTPAEYEYGYEATVDYR</sequence>
<keyword evidence="2" id="KW-1185">Reference proteome</keyword>
<name>A0ABY4C6T5_9BACT</name>
<dbReference type="RefSeq" id="WP_243536857.1">
    <property type="nucleotide sequence ID" value="NZ_CP093442.1"/>
</dbReference>
<proteinExistence type="predicted"/>
<dbReference type="Proteomes" id="UP000830116">
    <property type="component" value="Chromosome"/>
</dbReference>